<dbReference type="Gene3D" id="3.20.20.70">
    <property type="entry name" value="Aldolase class I"/>
    <property type="match status" value="1"/>
</dbReference>
<dbReference type="SUPFAM" id="SSF51569">
    <property type="entry name" value="Aldolase"/>
    <property type="match status" value="1"/>
</dbReference>
<dbReference type="InterPro" id="IPR013785">
    <property type="entry name" value="Aldolase_TIM"/>
</dbReference>
<gene>
    <name evidence="2" type="ORF">AAF712_012894</name>
</gene>
<evidence type="ECO:0000313" key="3">
    <source>
        <dbReference type="Proteomes" id="UP001437256"/>
    </source>
</evidence>
<protein>
    <recommendedName>
        <fullName evidence="4">Transaldolase</fullName>
    </recommendedName>
</protein>
<dbReference type="InterPro" id="IPR001585">
    <property type="entry name" value="TAL/FSA"/>
</dbReference>
<proteinExistence type="predicted"/>
<sequence length="337" mass="37436">MTDTLLSQIRGLVTVDIDAMDAEIAARHTKETKFCDMTSNQALVYSEALRPERAHLLRAAIDAVKNDSNQSHSDEDKLLQDVLDVFTVLLGKKVYPYLTGNVHAQTSPFAAYDVEKTVEHARKLVSLFEAHKIPKERVCIKIPTTPQSMVACKLLSEMGIQTLATILFSVPQAIAASQANCTYVAPYFNELRVHFEPSLWRDYTHPADDHPSSQSIISIKQAFKSLNSKTLVMPASIVTVNEVIGLVSLRPDHLTISGGLLDKLSEEPPKPVDTFKTSLQPVVDDAELKTDYLANDGEALRLAIEKDEDVSRRLSDALSLFDDFEKKTKDLVKAMIK</sequence>
<name>A0ABR2ZG98_9AGAR</name>
<dbReference type="Proteomes" id="UP001437256">
    <property type="component" value="Unassembled WGS sequence"/>
</dbReference>
<dbReference type="PANTHER" id="PTHR10683">
    <property type="entry name" value="TRANSALDOLASE"/>
    <property type="match status" value="1"/>
</dbReference>
<comment type="caution">
    <text evidence="2">The sequence shown here is derived from an EMBL/GenBank/DDBJ whole genome shotgun (WGS) entry which is preliminary data.</text>
</comment>
<accession>A0ABR2ZG98</accession>
<reference evidence="2 3" key="1">
    <citation type="submission" date="2024-05" db="EMBL/GenBank/DDBJ databases">
        <title>A draft genome resource for the thread blight pathogen Marasmius tenuissimus strain MS-2.</title>
        <authorList>
            <person name="Yulfo-Soto G.E."/>
            <person name="Baruah I.K."/>
            <person name="Amoako-Attah I."/>
            <person name="Bukari Y."/>
            <person name="Meinhardt L.W."/>
            <person name="Bailey B.A."/>
            <person name="Cohen S.P."/>
        </authorList>
    </citation>
    <scope>NUCLEOTIDE SEQUENCE [LARGE SCALE GENOMIC DNA]</scope>
    <source>
        <strain evidence="2 3">MS-2</strain>
    </source>
</reference>
<keyword evidence="3" id="KW-1185">Reference proteome</keyword>
<keyword evidence="1" id="KW-0704">Schiff base</keyword>
<evidence type="ECO:0000256" key="1">
    <source>
        <dbReference type="ARBA" id="ARBA00023270"/>
    </source>
</evidence>
<evidence type="ECO:0000313" key="2">
    <source>
        <dbReference type="EMBL" id="KAL0060328.1"/>
    </source>
</evidence>
<dbReference type="EMBL" id="JBBXMP010000181">
    <property type="protein sequence ID" value="KAL0060328.1"/>
    <property type="molecule type" value="Genomic_DNA"/>
</dbReference>
<organism evidence="2 3">
    <name type="scientific">Marasmius tenuissimus</name>
    <dbReference type="NCBI Taxonomy" id="585030"/>
    <lineage>
        <taxon>Eukaryota</taxon>
        <taxon>Fungi</taxon>
        <taxon>Dikarya</taxon>
        <taxon>Basidiomycota</taxon>
        <taxon>Agaricomycotina</taxon>
        <taxon>Agaricomycetes</taxon>
        <taxon>Agaricomycetidae</taxon>
        <taxon>Agaricales</taxon>
        <taxon>Marasmiineae</taxon>
        <taxon>Marasmiaceae</taxon>
        <taxon>Marasmius</taxon>
    </lineage>
</organism>
<evidence type="ECO:0008006" key="4">
    <source>
        <dbReference type="Google" id="ProtNLM"/>
    </source>
</evidence>
<dbReference type="Pfam" id="PF00923">
    <property type="entry name" value="TAL_FSA"/>
    <property type="match status" value="1"/>
</dbReference>
<dbReference type="PANTHER" id="PTHR10683:SF39">
    <property type="entry name" value="TRANSALDOLASE"/>
    <property type="match status" value="1"/>
</dbReference>